<organism evidence="7 8">
    <name type="scientific">Megasphaera paucivorans</name>
    <dbReference type="NCBI Taxonomy" id="349095"/>
    <lineage>
        <taxon>Bacteria</taxon>
        <taxon>Bacillati</taxon>
        <taxon>Bacillota</taxon>
        <taxon>Negativicutes</taxon>
        <taxon>Veillonellales</taxon>
        <taxon>Veillonellaceae</taxon>
        <taxon>Megasphaera</taxon>
    </lineage>
</organism>
<sequence length="321" mass="36324">MYHISVLGHNDDDGFGESLGDIAHVAYCPALNEEELAEQCREAQVLVCRDEPVTKNLLEKLDQLKLIVILSARYDNVDLAAALARHVTVIHNPSYCIEDIADHTCAMILALIRQLPEYQEDIRNNNRWQYGTVAWPIHRVSDTVIGLVGFGHIGRAVAERMQCFGCRIDAYDPFVSEKIMIKNRVKPVDLDVLLAECDVVSLHMPLNDTTQYIFQEEQFEQMKPGSMFVNCCRGGLVDEAALYHAVDDGHIRSAALDVLSMEHPSPVMLKMIDRPEFLLTPQCSCHSVEAERALKNDAVRFIRAFFEGRMKELPIITTREK</sequence>
<dbReference type="InterPro" id="IPR006139">
    <property type="entry name" value="D-isomer_2_OHA_DH_cat_dom"/>
</dbReference>
<dbReference type="EMBL" id="FNHQ01000014">
    <property type="protein sequence ID" value="SDM81747.1"/>
    <property type="molecule type" value="Genomic_DNA"/>
</dbReference>
<dbReference type="Pfam" id="PF00389">
    <property type="entry name" value="2-Hacid_dh"/>
    <property type="match status" value="1"/>
</dbReference>
<dbReference type="GO" id="GO:0051287">
    <property type="term" value="F:NAD binding"/>
    <property type="evidence" value="ECO:0007669"/>
    <property type="project" value="InterPro"/>
</dbReference>
<feature type="domain" description="D-isomer specific 2-hydroxyacid dehydrogenase catalytic" evidence="5">
    <location>
        <begin position="19"/>
        <end position="309"/>
    </location>
</feature>
<dbReference type="Gene3D" id="3.40.50.720">
    <property type="entry name" value="NAD(P)-binding Rossmann-like Domain"/>
    <property type="match status" value="2"/>
</dbReference>
<dbReference type="AlphaFoldDB" id="A0A1G9WBQ1"/>
<dbReference type="InterPro" id="IPR043322">
    <property type="entry name" value="CtBP"/>
</dbReference>
<dbReference type="Pfam" id="PF02826">
    <property type="entry name" value="2-Hacid_dh_C"/>
    <property type="match status" value="1"/>
</dbReference>
<dbReference type="SUPFAM" id="SSF51735">
    <property type="entry name" value="NAD(P)-binding Rossmann-fold domains"/>
    <property type="match status" value="1"/>
</dbReference>
<evidence type="ECO:0000313" key="7">
    <source>
        <dbReference type="EMBL" id="SDM81747.1"/>
    </source>
</evidence>
<evidence type="ECO:0000259" key="5">
    <source>
        <dbReference type="Pfam" id="PF00389"/>
    </source>
</evidence>
<dbReference type="InterPro" id="IPR036291">
    <property type="entry name" value="NAD(P)-bd_dom_sf"/>
</dbReference>
<keyword evidence="2 4" id="KW-0560">Oxidoreductase</keyword>
<dbReference type="InterPro" id="IPR006140">
    <property type="entry name" value="D-isomer_DH_NAD-bd"/>
</dbReference>
<keyword evidence="3" id="KW-0520">NAD</keyword>
<dbReference type="SUPFAM" id="SSF52283">
    <property type="entry name" value="Formate/glycerate dehydrogenase catalytic domain-like"/>
    <property type="match status" value="1"/>
</dbReference>
<reference evidence="7 8" key="1">
    <citation type="submission" date="2016-10" db="EMBL/GenBank/DDBJ databases">
        <authorList>
            <person name="de Groot N.N."/>
        </authorList>
    </citation>
    <scope>NUCLEOTIDE SEQUENCE [LARGE SCALE GENOMIC DNA]</scope>
    <source>
        <strain evidence="7 8">DSM 16981</strain>
    </source>
</reference>
<evidence type="ECO:0000256" key="3">
    <source>
        <dbReference type="ARBA" id="ARBA00023027"/>
    </source>
</evidence>
<dbReference type="GO" id="GO:0016616">
    <property type="term" value="F:oxidoreductase activity, acting on the CH-OH group of donors, NAD or NADP as acceptor"/>
    <property type="evidence" value="ECO:0007669"/>
    <property type="project" value="InterPro"/>
</dbReference>
<dbReference type="PANTHER" id="PTHR43761">
    <property type="entry name" value="D-ISOMER SPECIFIC 2-HYDROXYACID DEHYDROGENASE FAMILY PROTEIN (AFU_ORTHOLOGUE AFUA_1G13630)"/>
    <property type="match status" value="1"/>
</dbReference>
<keyword evidence="8" id="KW-1185">Reference proteome</keyword>
<evidence type="ECO:0000259" key="6">
    <source>
        <dbReference type="Pfam" id="PF02826"/>
    </source>
</evidence>
<dbReference type="RefSeq" id="WP_091650275.1">
    <property type="nucleotide sequence ID" value="NZ_FNHQ01000014.1"/>
</dbReference>
<evidence type="ECO:0000313" key="8">
    <source>
        <dbReference type="Proteomes" id="UP000199309"/>
    </source>
</evidence>
<dbReference type="GO" id="GO:0003714">
    <property type="term" value="F:transcription corepressor activity"/>
    <property type="evidence" value="ECO:0007669"/>
    <property type="project" value="InterPro"/>
</dbReference>
<feature type="domain" description="D-isomer specific 2-hydroxyacid dehydrogenase NAD-binding" evidence="6">
    <location>
        <begin position="106"/>
        <end position="281"/>
    </location>
</feature>
<dbReference type="PROSITE" id="PS00671">
    <property type="entry name" value="D_2_HYDROXYACID_DH_3"/>
    <property type="match status" value="1"/>
</dbReference>
<accession>A0A1G9WBQ1</accession>
<dbReference type="InterPro" id="IPR050418">
    <property type="entry name" value="D-iso_2-hydroxyacid_DH_PdxB"/>
</dbReference>
<comment type="similarity">
    <text evidence="1 4">Belongs to the D-isomer specific 2-hydroxyacid dehydrogenase family.</text>
</comment>
<dbReference type="CDD" id="cd05299">
    <property type="entry name" value="CtBP_dh"/>
    <property type="match status" value="1"/>
</dbReference>
<evidence type="ECO:0000256" key="4">
    <source>
        <dbReference type="RuleBase" id="RU003719"/>
    </source>
</evidence>
<dbReference type="Proteomes" id="UP000199309">
    <property type="component" value="Unassembled WGS sequence"/>
</dbReference>
<dbReference type="OrthoDB" id="9805416at2"/>
<gene>
    <name evidence="7" type="ORF">SAMN05660299_01580</name>
</gene>
<dbReference type="PANTHER" id="PTHR43761:SF1">
    <property type="entry name" value="D-ISOMER SPECIFIC 2-HYDROXYACID DEHYDROGENASE CATALYTIC DOMAIN-CONTAINING PROTEIN-RELATED"/>
    <property type="match status" value="1"/>
</dbReference>
<dbReference type="InterPro" id="IPR029753">
    <property type="entry name" value="D-isomer_DH_CS"/>
</dbReference>
<protein>
    <submittedName>
        <fullName evidence="7">D-3-phosphoglycerate dehydrogenase</fullName>
    </submittedName>
</protein>
<name>A0A1G9WBQ1_9FIRM</name>
<dbReference type="STRING" id="349095.SAMN05660299_01580"/>
<evidence type="ECO:0000256" key="2">
    <source>
        <dbReference type="ARBA" id="ARBA00023002"/>
    </source>
</evidence>
<proteinExistence type="inferred from homology"/>
<evidence type="ECO:0000256" key="1">
    <source>
        <dbReference type="ARBA" id="ARBA00005854"/>
    </source>
</evidence>